<accession>A0A3B0W7N1</accession>
<organism evidence="7">
    <name type="scientific">hydrothermal vent metagenome</name>
    <dbReference type="NCBI Taxonomy" id="652676"/>
    <lineage>
        <taxon>unclassified sequences</taxon>
        <taxon>metagenomes</taxon>
        <taxon>ecological metagenomes</taxon>
    </lineage>
</organism>
<evidence type="ECO:0000256" key="6">
    <source>
        <dbReference type="SAM" id="Phobius"/>
    </source>
</evidence>
<evidence type="ECO:0000256" key="3">
    <source>
        <dbReference type="ARBA" id="ARBA00022692"/>
    </source>
</evidence>
<reference evidence="7" key="1">
    <citation type="submission" date="2018-06" db="EMBL/GenBank/DDBJ databases">
        <authorList>
            <person name="Zhirakovskaya E."/>
        </authorList>
    </citation>
    <scope>NUCLEOTIDE SEQUENCE</scope>
</reference>
<gene>
    <name evidence="7" type="ORF">MNBD_GAMMA02-1724</name>
</gene>
<evidence type="ECO:0000256" key="5">
    <source>
        <dbReference type="ARBA" id="ARBA00023136"/>
    </source>
</evidence>
<name>A0A3B0W7N1_9ZZZZ</name>
<keyword evidence="5 6" id="KW-0472">Membrane</keyword>
<comment type="subcellular location">
    <subcellularLocation>
        <location evidence="1">Cell membrane</location>
        <topology evidence="1">Multi-pass membrane protein</topology>
    </subcellularLocation>
</comment>
<dbReference type="Pfam" id="PF07681">
    <property type="entry name" value="DoxX"/>
    <property type="match status" value="1"/>
</dbReference>
<keyword evidence="3 6" id="KW-0812">Transmembrane</keyword>
<evidence type="ECO:0000313" key="7">
    <source>
        <dbReference type="EMBL" id="VAW48440.1"/>
    </source>
</evidence>
<keyword evidence="4 6" id="KW-1133">Transmembrane helix</keyword>
<keyword evidence="2" id="KW-1003">Cell membrane</keyword>
<dbReference type="EMBL" id="UOFA01000409">
    <property type="protein sequence ID" value="VAW48440.1"/>
    <property type="molecule type" value="Genomic_DNA"/>
</dbReference>
<dbReference type="InterPro" id="IPR051907">
    <property type="entry name" value="DoxX-like_oxidoreductase"/>
</dbReference>
<evidence type="ECO:0000256" key="4">
    <source>
        <dbReference type="ARBA" id="ARBA00022989"/>
    </source>
</evidence>
<dbReference type="AlphaFoldDB" id="A0A3B0W7N1"/>
<dbReference type="PANTHER" id="PTHR33452:SF7">
    <property type="entry name" value="DOXX FAMILY PROTEIN"/>
    <property type="match status" value="1"/>
</dbReference>
<protein>
    <submittedName>
        <fullName evidence="7">FIG035246: DoxX family protein</fullName>
    </submittedName>
</protein>
<proteinExistence type="predicted"/>
<feature type="transmembrane region" description="Helical" evidence="6">
    <location>
        <begin position="139"/>
        <end position="162"/>
    </location>
</feature>
<evidence type="ECO:0000256" key="2">
    <source>
        <dbReference type="ARBA" id="ARBA00022475"/>
    </source>
</evidence>
<dbReference type="PANTHER" id="PTHR33452">
    <property type="entry name" value="OXIDOREDUCTASE CATD-RELATED"/>
    <property type="match status" value="1"/>
</dbReference>
<evidence type="ECO:0000256" key="1">
    <source>
        <dbReference type="ARBA" id="ARBA00004651"/>
    </source>
</evidence>
<feature type="transmembrane region" description="Helical" evidence="6">
    <location>
        <begin position="183"/>
        <end position="213"/>
    </location>
</feature>
<dbReference type="GO" id="GO:0005886">
    <property type="term" value="C:plasma membrane"/>
    <property type="evidence" value="ECO:0007669"/>
    <property type="project" value="UniProtKB-SubCell"/>
</dbReference>
<sequence length="221" mass="24270">MSLHSLQNLWVQLTSRLNSVGQWVPSLLIRLILFWEFYEAGIGKLNGENWFAGIQSNFPFPFNYIPADISWFMAAWGETIFAIMLLLGLFTRFAAVSLLVITAVATAAVHWPESYTSLGQLWEGYAITNKGAGNFKLPLLYAILMLPLIFSGGGKFSLDHLLTHFTGGDAKHPITSDFVSKGLGLIVIGLPLFFVMTTVGISLMVVGLVLVIANRFITPTG</sequence>
<dbReference type="InterPro" id="IPR032808">
    <property type="entry name" value="DoxX"/>
</dbReference>